<name>A0A1Y5NFM6_9BACT</name>
<dbReference type="AlphaFoldDB" id="A0A1Y5NFM6"/>
<reference evidence="1 2" key="1">
    <citation type="submission" date="2017-04" db="EMBL/GenBank/DDBJ databases">
        <title>Complete genome of Campylobacter concisus ATCC 33237T and draft genomes for an additional eight well characterized C. concisus strains.</title>
        <authorList>
            <person name="Cornelius A.J."/>
            <person name="Miller W.G."/>
            <person name="Lastovica A.J."/>
            <person name="On S.L."/>
            <person name="French N.P."/>
            <person name="Vandenberg O."/>
            <person name="Biggs P.J."/>
        </authorList>
    </citation>
    <scope>NUCLEOTIDE SEQUENCE [LARGE SCALE GENOMIC DNA]</scope>
    <source>
        <strain evidence="1 2">Lasto127.99</strain>
    </source>
</reference>
<evidence type="ECO:0000313" key="1">
    <source>
        <dbReference type="EMBL" id="OUT19587.1"/>
    </source>
</evidence>
<comment type="caution">
    <text evidence="1">The sequence shown here is derived from an EMBL/GenBank/DDBJ whole genome shotgun (WGS) entry which is preliminary data.</text>
</comment>
<sequence>MKKIKQIKELFEAGKDKQAKDMLGHLLNDSTNQCFVCTRWIYRTMCGRPENGIAGAAAIFKLMQKNKSAEIFGRVYELEDDLFSHIGFHKWARKGFKKLIKAATTKEEFCIVANEAERYIKSEIKPLSYYKEIADQISKSEVVKIIPLKSKCYFVKLEHKLFNYAIRASMRSWQTYVICKNAKIKFEWFLRPDAEFDTYNSCSVEENTCLDKISDEFGLWDSEIYFEKDTLICIKIAEIFYKNGVIDKAKIMLLQALGVAYYEGVFIKNVIATLKSVAQNFSSDGKFIREILKRAISFRYEHLEQKELRLTLKELQCFDYWAEDIDYEKEYSDLDPLDYC</sequence>
<protein>
    <submittedName>
        <fullName evidence="1">Uncharacterized protein</fullName>
    </submittedName>
</protein>
<dbReference type="Proteomes" id="UP000195893">
    <property type="component" value="Unassembled WGS sequence"/>
</dbReference>
<dbReference type="RefSeq" id="WP_087581002.1">
    <property type="nucleotide sequence ID" value="NZ_NDYQ01000001.1"/>
</dbReference>
<evidence type="ECO:0000313" key="2">
    <source>
        <dbReference type="Proteomes" id="UP000195893"/>
    </source>
</evidence>
<accession>A0A1Y5NFM6</accession>
<dbReference type="EMBL" id="NDYQ01000001">
    <property type="protein sequence ID" value="OUT19587.1"/>
    <property type="molecule type" value="Genomic_DNA"/>
</dbReference>
<gene>
    <name evidence="1" type="ORF">B9N60_01330</name>
</gene>
<proteinExistence type="predicted"/>
<organism evidence="1 2">
    <name type="scientific">Campylobacter concisus</name>
    <dbReference type="NCBI Taxonomy" id="199"/>
    <lineage>
        <taxon>Bacteria</taxon>
        <taxon>Pseudomonadati</taxon>
        <taxon>Campylobacterota</taxon>
        <taxon>Epsilonproteobacteria</taxon>
        <taxon>Campylobacterales</taxon>
        <taxon>Campylobacteraceae</taxon>
        <taxon>Campylobacter</taxon>
    </lineage>
</organism>